<proteinExistence type="predicted"/>
<sequence>MLRLVCRGANNAELRMRERTVTSHVSALLAELGAPHPADPLTIAIWWLDTPAHGVSSDHVPMINSAGRGASRG</sequence>
<organism evidence="1 2">
    <name type="scientific">Goekera deserti</name>
    <dbReference type="NCBI Taxonomy" id="2497753"/>
    <lineage>
        <taxon>Bacteria</taxon>
        <taxon>Bacillati</taxon>
        <taxon>Actinomycetota</taxon>
        <taxon>Actinomycetes</taxon>
        <taxon>Geodermatophilales</taxon>
        <taxon>Geodermatophilaceae</taxon>
        <taxon>Goekera</taxon>
    </lineage>
</organism>
<gene>
    <name evidence="1" type="ORF">G1H19_04720</name>
</gene>
<reference evidence="1 2" key="1">
    <citation type="submission" date="2020-02" db="EMBL/GenBank/DDBJ databases">
        <title>The whole genome sequence of CPCC 205119.</title>
        <authorList>
            <person name="Jiang Z."/>
        </authorList>
    </citation>
    <scope>NUCLEOTIDE SEQUENCE [LARGE SCALE GENOMIC DNA]</scope>
    <source>
        <strain evidence="1 2">CPCC 205119</strain>
    </source>
</reference>
<accession>A0A7K3WAG1</accession>
<protein>
    <submittedName>
        <fullName evidence="1">Uncharacterized protein</fullName>
    </submittedName>
</protein>
<comment type="caution">
    <text evidence="1">The sequence shown here is derived from an EMBL/GenBank/DDBJ whole genome shotgun (WGS) entry which is preliminary data.</text>
</comment>
<dbReference type="EMBL" id="JAAGWK010000009">
    <property type="protein sequence ID" value="NEL53317.1"/>
    <property type="molecule type" value="Genomic_DNA"/>
</dbReference>
<evidence type="ECO:0000313" key="2">
    <source>
        <dbReference type="Proteomes" id="UP000470470"/>
    </source>
</evidence>
<keyword evidence="2" id="KW-1185">Reference proteome</keyword>
<dbReference type="Proteomes" id="UP000470470">
    <property type="component" value="Unassembled WGS sequence"/>
</dbReference>
<name>A0A7K3WAG1_9ACTN</name>
<evidence type="ECO:0000313" key="1">
    <source>
        <dbReference type="EMBL" id="NEL53317.1"/>
    </source>
</evidence>
<dbReference type="AlphaFoldDB" id="A0A7K3WAG1"/>